<keyword evidence="2" id="KW-1185">Reference proteome</keyword>
<accession>A0A9P0NY47</accession>
<evidence type="ECO:0000313" key="2">
    <source>
        <dbReference type="Proteomes" id="UP001152888"/>
    </source>
</evidence>
<sequence>MPSGCLRIRKPAPQTKGTNRCYKMFFFKFSTFRRVLRGYRMIHKTRPKR</sequence>
<dbReference type="AlphaFoldDB" id="A0A9P0NY47"/>
<protein>
    <submittedName>
        <fullName evidence="1">Uncharacterized protein</fullName>
    </submittedName>
</protein>
<name>A0A9P0NY47_ACAOB</name>
<organism evidence="1 2">
    <name type="scientific">Acanthoscelides obtectus</name>
    <name type="common">Bean weevil</name>
    <name type="synonym">Bruchus obtectus</name>
    <dbReference type="NCBI Taxonomy" id="200917"/>
    <lineage>
        <taxon>Eukaryota</taxon>
        <taxon>Metazoa</taxon>
        <taxon>Ecdysozoa</taxon>
        <taxon>Arthropoda</taxon>
        <taxon>Hexapoda</taxon>
        <taxon>Insecta</taxon>
        <taxon>Pterygota</taxon>
        <taxon>Neoptera</taxon>
        <taxon>Endopterygota</taxon>
        <taxon>Coleoptera</taxon>
        <taxon>Polyphaga</taxon>
        <taxon>Cucujiformia</taxon>
        <taxon>Chrysomeloidea</taxon>
        <taxon>Chrysomelidae</taxon>
        <taxon>Bruchinae</taxon>
        <taxon>Bruchini</taxon>
        <taxon>Acanthoscelides</taxon>
    </lineage>
</organism>
<dbReference type="EMBL" id="CAKOFQ010006709">
    <property type="protein sequence ID" value="CAH1963648.1"/>
    <property type="molecule type" value="Genomic_DNA"/>
</dbReference>
<dbReference type="Proteomes" id="UP001152888">
    <property type="component" value="Unassembled WGS sequence"/>
</dbReference>
<evidence type="ECO:0000313" key="1">
    <source>
        <dbReference type="EMBL" id="CAH1963648.1"/>
    </source>
</evidence>
<proteinExistence type="predicted"/>
<reference evidence="1" key="1">
    <citation type="submission" date="2022-03" db="EMBL/GenBank/DDBJ databases">
        <authorList>
            <person name="Sayadi A."/>
        </authorList>
    </citation>
    <scope>NUCLEOTIDE SEQUENCE</scope>
</reference>
<comment type="caution">
    <text evidence="1">The sequence shown here is derived from an EMBL/GenBank/DDBJ whole genome shotgun (WGS) entry which is preliminary data.</text>
</comment>
<gene>
    <name evidence="1" type="ORF">ACAOBT_LOCUS5322</name>
</gene>